<dbReference type="PANTHER" id="PTHR40448">
    <property type="entry name" value="TWO-COMPONENT SENSOR HISTIDINE KINASE"/>
    <property type="match status" value="1"/>
</dbReference>
<evidence type="ECO:0000313" key="4">
    <source>
        <dbReference type="Proteomes" id="UP000285844"/>
    </source>
</evidence>
<comment type="caution">
    <text evidence="3">The sequence shown here is derived from an EMBL/GenBank/DDBJ whole genome shotgun (WGS) entry which is preliminary data.</text>
</comment>
<dbReference type="GO" id="GO:0042802">
    <property type="term" value="F:identical protein binding"/>
    <property type="evidence" value="ECO:0007669"/>
    <property type="project" value="TreeGrafter"/>
</dbReference>
<keyword evidence="1" id="KW-0472">Membrane</keyword>
<dbReference type="InterPro" id="IPR036890">
    <property type="entry name" value="HATPase_C_sf"/>
</dbReference>
<organism evidence="3 4">
    <name type="scientific">Lachnospira eligens</name>
    <dbReference type="NCBI Taxonomy" id="39485"/>
    <lineage>
        <taxon>Bacteria</taxon>
        <taxon>Bacillati</taxon>
        <taxon>Bacillota</taxon>
        <taxon>Clostridia</taxon>
        <taxon>Lachnospirales</taxon>
        <taxon>Lachnospiraceae</taxon>
        <taxon>Lachnospira</taxon>
    </lineage>
</organism>
<feature type="transmembrane region" description="Helical" evidence="1">
    <location>
        <begin position="26"/>
        <end position="44"/>
    </location>
</feature>
<accession>A0A413YTP5</accession>
<reference evidence="3 4" key="1">
    <citation type="submission" date="2018-08" db="EMBL/GenBank/DDBJ databases">
        <title>A genome reference for cultivated species of the human gut microbiota.</title>
        <authorList>
            <person name="Zou Y."/>
            <person name="Xue W."/>
            <person name="Luo G."/>
        </authorList>
    </citation>
    <scope>NUCLEOTIDE SEQUENCE [LARGE SCALE GENOMIC DNA]</scope>
    <source>
        <strain evidence="3 4">AM37-3BH</strain>
    </source>
</reference>
<dbReference type="GO" id="GO:0005524">
    <property type="term" value="F:ATP binding"/>
    <property type="evidence" value="ECO:0007669"/>
    <property type="project" value="UniProtKB-KW"/>
</dbReference>
<dbReference type="Pfam" id="PF14501">
    <property type="entry name" value="HATPase_c_5"/>
    <property type="match status" value="1"/>
</dbReference>
<dbReference type="SUPFAM" id="SSF55874">
    <property type="entry name" value="ATPase domain of HSP90 chaperone/DNA topoisomerase II/histidine kinase"/>
    <property type="match status" value="1"/>
</dbReference>
<evidence type="ECO:0000259" key="2">
    <source>
        <dbReference type="Pfam" id="PF14501"/>
    </source>
</evidence>
<keyword evidence="1" id="KW-1133">Transmembrane helix</keyword>
<keyword evidence="3" id="KW-0547">Nucleotide-binding</keyword>
<evidence type="ECO:0000256" key="1">
    <source>
        <dbReference type="SAM" id="Phobius"/>
    </source>
</evidence>
<feature type="transmembrane region" description="Helical" evidence="1">
    <location>
        <begin position="139"/>
        <end position="160"/>
    </location>
</feature>
<feature type="transmembrane region" description="Helical" evidence="1">
    <location>
        <begin position="56"/>
        <end position="74"/>
    </location>
</feature>
<feature type="transmembrane region" description="Helical" evidence="1">
    <location>
        <begin position="104"/>
        <end position="127"/>
    </location>
</feature>
<evidence type="ECO:0000313" key="3">
    <source>
        <dbReference type="EMBL" id="RHC12437.1"/>
    </source>
</evidence>
<keyword evidence="1" id="KW-0812">Transmembrane</keyword>
<sequence length="457" mass="51646">MIFLIPIRHFLQHCASLLIRGGFMNLILYYLFVYLIEAIILWLYCNRIFTSRKNTFLSLLITIGMFSLLIPVAILTNAALNAFCSFIVYLCCIVLNYDSKPVWALFHALALTILMALSEGLIAAAIPDITIYAFRDGNIHSSAFTFVILSKSVYLCISQLVTRIFSKDTVNNASIRKSTLMLYLIPVISSIITVSLGYICLNGKLSGSDSVIVFICLVLLLSINILTFYLQQDISQKNVEYARLQIELQKETDTEHYYNYVQEVNEKQHILIHDIKNHLNTISQLNDGKHIDEITGYINNILGSDALRKSKRYCKIDILNVIISRYAEQCSNSDISFEADIRANTLEYLPAQDFTSIFCNLLDNAIDASLSCDEPYIDCNVSLIRGGNADLISIANSCKSSPLGHDGKLHSRKQDTGFHGYGLKSVKRIADKYNGLLNYVYSEKKQEFRVVVMLEHP</sequence>
<keyword evidence="3" id="KW-0067">ATP-binding</keyword>
<name>A0A413YTP5_9FIRM</name>
<gene>
    <name evidence="3" type="ORF">DW858_09975</name>
</gene>
<feature type="transmembrane region" description="Helical" evidence="1">
    <location>
        <begin position="80"/>
        <end position="97"/>
    </location>
</feature>
<dbReference type="InterPro" id="IPR032834">
    <property type="entry name" value="NatK-like_C"/>
</dbReference>
<dbReference type="EMBL" id="QSHM01000011">
    <property type="protein sequence ID" value="RHC12437.1"/>
    <property type="molecule type" value="Genomic_DNA"/>
</dbReference>
<protein>
    <submittedName>
        <fullName evidence="3">ATP-binding protein</fullName>
    </submittedName>
</protein>
<dbReference type="Gene3D" id="3.30.565.10">
    <property type="entry name" value="Histidine kinase-like ATPase, C-terminal domain"/>
    <property type="match status" value="1"/>
</dbReference>
<proteinExistence type="predicted"/>
<dbReference type="CDD" id="cd16935">
    <property type="entry name" value="HATPase_AgrC-ComD-like"/>
    <property type="match status" value="1"/>
</dbReference>
<dbReference type="PANTHER" id="PTHR40448:SF1">
    <property type="entry name" value="TWO-COMPONENT SENSOR HISTIDINE KINASE"/>
    <property type="match status" value="1"/>
</dbReference>
<dbReference type="Proteomes" id="UP000285844">
    <property type="component" value="Unassembled WGS sequence"/>
</dbReference>
<feature type="transmembrane region" description="Helical" evidence="1">
    <location>
        <begin position="180"/>
        <end position="199"/>
    </location>
</feature>
<dbReference type="AlphaFoldDB" id="A0A413YTP5"/>
<feature type="domain" description="Sensor histidine kinase NatK-like C-terminal" evidence="2">
    <location>
        <begin position="351"/>
        <end position="447"/>
    </location>
</feature>
<feature type="transmembrane region" description="Helical" evidence="1">
    <location>
        <begin position="211"/>
        <end position="230"/>
    </location>
</feature>